<feature type="region of interest" description="Disordered" evidence="1">
    <location>
        <begin position="64"/>
        <end position="97"/>
    </location>
</feature>
<feature type="compositionally biased region" description="Low complexity" evidence="1">
    <location>
        <begin position="88"/>
        <end position="97"/>
    </location>
</feature>
<gene>
    <name evidence="2" type="primary">ga02541</name>
    <name evidence="2" type="ORF">PR202_ga02541</name>
</gene>
<sequence>MCLYKNREGNSLRPPAALLLRLAGCSTLLMRLALLTCATPHASARLRRPTTPCALDTHASVPALAPAQPRALDVTPSPAHESAPARPPAQLRALDAG</sequence>
<dbReference type="EMBL" id="BQKI01000001">
    <property type="protein sequence ID" value="GJM86661.1"/>
    <property type="molecule type" value="Genomic_DNA"/>
</dbReference>
<evidence type="ECO:0000313" key="3">
    <source>
        <dbReference type="Proteomes" id="UP001054889"/>
    </source>
</evidence>
<reference evidence="2" key="2">
    <citation type="submission" date="2021-12" db="EMBL/GenBank/DDBJ databases">
        <title>Resequencing data analysis of finger millet.</title>
        <authorList>
            <person name="Hatakeyama M."/>
            <person name="Aluri S."/>
            <person name="Balachadran M.T."/>
            <person name="Sivarajan S.R."/>
            <person name="Poveda L."/>
            <person name="Shimizu-Inatsugi R."/>
            <person name="Schlapbach R."/>
            <person name="Sreeman S.M."/>
            <person name="Shimizu K.K."/>
        </authorList>
    </citation>
    <scope>NUCLEOTIDE SEQUENCE</scope>
</reference>
<name>A0AAV5BKD3_ELECO</name>
<dbReference type="Proteomes" id="UP001054889">
    <property type="component" value="Unassembled WGS sequence"/>
</dbReference>
<organism evidence="2 3">
    <name type="scientific">Eleusine coracana subsp. coracana</name>
    <dbReference type="NCBI Taxonomy" id="191504"/>
    <lineage>
        <taxon>Eukaryota</taxon>
        <taxon>Viridiplantae</taxon>
        <taxon>Streptophyta</taxon>
        <taxon>Embryophyta</taxon>
        <taxon>Tracheophyta</taxon>
        <taxon>Spermatophyta</taxon>
        <taxon>Magnoliopsida</taxon>
        <taxon>Liliopsida</taxon>
        <taxon>Poales</taxon>
        <taxon>Poaceae</taxon>
        <taxon>PACMAD clade</taxon>
        <taxon>Chloridoideae</taxon>
        <taxon>Cynodonteae</taxon>
        <taxon>Eleusininae</taxon>
        <taxon>Eleusine</taxon>
    </lineage>
</organism>
<evidence type="ECO:0000313" key="2">
    <source>
        <dbReference type="EMBL" id="GJM86661.1"/>
    </source>
</evidence>
<keyword evidence="3" id="KW-1185">Reference proteome</keyword>
<accession>A0AAV5BKD3</accession>
<reference evidence="2" key="1">
    <citation type="journal article" date="2018" name="DNA Res.">
        <title>Multiple hybrid de novo genome assembly of finger millet, an orphan allotetraploid crop.</title>
        <authorList>
            <person name="Hatakeyama M."/>
            <person name="Aluri S."/>
            <person name="Balachadran M.T."/>
            <person name="Sivarajan S.R."/>
            <person name="Patrignani A."/>
            <person name="Gruter S."/>
            <person name="Poveda L."/>
            <person name="Shimizu-Inatsugi R."/>
            <person name="Baeten J."/>
            <person name="Francoijs K.J."/>
            <person name="Nataraja K.N."/>
            <person name="Reddy Y.A.N."/>
            <person name="Phadnis S."/>
            <person name="Ravikumar R.L."/>
            <person name="Schlapbach R."/>
            <person name="Sreeman S.M."/>
            <person name="Shimizu K.K."/>
        </authorList>
    </citation>
    <scope>NUCLEOTIDE SEQUENCE</scope>
</reference>
<proteinExistence type="predicted"/>
<comment type="caution">
    <text evidence="2">The sequence shown here is derived from an EMBL/GenBank/DDBJ whole genome shotgun (WGS) entry which is preliminary data.</text>
</comment>
<evidence type="ECO:0000256" key="1">
    <source>
        <dbReference type="SAM" id="MobiDB-lite"/>
    </source>
</evidence>
<dbReference type="AlphaFoldDB" id="A0AAV5BKD3"/>
<protein>
    <submittedName>
        <fullName evidence="2">Uncharacterized protein</fullName>
    </submittedName>
</protein>